<feature type="transmembrane region" description="Helical" evidence="6">
    <location>
        <begin position="56"/>
        <end position="77"/>
    </location>
</feature>
<dbReference type="GO" id="GO:0020037">
    <property type="term" value="F:heme binding"/>
    <property type="evidence" value="ECO:0007669"/>
    <property type="project" value="TreeGrafter"/>
</dbReference>
<evidence type="ECO:0000256" key="4">
    <source>
        <dbReference type="ARBA" id="ARBA00022989"/>
    </source>
</evidence>
<keyword evidence="5 6" id="KW-0472">Membrane</keyword>
<dbReference type="SUPFAM" id="SSF81342">
    <property type="entry name" value="Transmembrane di-heme cytochromes"/>
    <property type="match status" value="1"/>
</dbReference>
<keyword evidence="9" id="KW-1185">Reference proteome</keyword>
<gene>
    <name evidence="8" type="ORF">GAH_00911</name>
</gene>
<evidence type="ECO:0000256" key="2">
    <source>
        <dbReference type="ARBA" id="ARBA00022475"/>
    </source>
</evidence>
<dbReference type="EMBL" id="CP011267">
    <property type="protein sequence ID" value="AKG91761.1"/>
    <property type="molecule type" value="Genomic_DNA"/>
</dbReference>
<dbReference type="InterPro" id="IPR016174">
    <property type="entry name" value="Di-haem_cyt_TM"/>
</dbReference>
<evidence type="ECO:0000259" key="7">
    <source>
        <dbReference type="Pfam" id="PF01292"/>
    </source>
</evidence>
<dbReference type="InterPro" id="IPR051542">
    <property type="entry name" value="Hydrogenase_cytochrome"/>
</dbReference>
<dbReference type="STRING" id="113653.GAH_00911"/>
<keyword evidence="3 6" id="KW-0812">Transmembrane</keyword>
<evidence type="ECO:0000256" key="6">
    <source>
        <dbReference type="SAM" id="Phobius"/>
    </source>
</evidence>
<dbReference type="KEGG" id="gah:GAH_00911"/>
<dbReference type="Pfam" id="PF01292">
    <property type="entry name" value="Ni_hydr_CYTB"/>
    <property type="match status" value="1"/>
</dbReference>
<dbReference type="GO" id="GO:0009055">
    <property type="term" value="F:electron transfer activity"/>
    <property type="evidence" value="ECO:0007669"/>
    <property type="project" value="InterPro"/>
</dbReference>
<feature type="transmembrane region" description="Helical" evidence="6">
    <location>
        <begin position="16"/>
        <end position="36"/>
    </location>
</feature>
<accession>A0A0F7DBV7</accession>
<proteinExistence type="predicted"/>
<dbReference type="AlphaFoldDB" id="A0A0F7DBV7"/>
<name>A0A0F7DBV7_9EURY</name>
<comment type="subcellular location">
    <subcellularLocation>
        <location evidence="1">Cell membrane</location>
        <topology evidence="1">Multi-pass membrane protein</topology>
    </subcellularLocation>
</comment>
<dbReference type="Gene3D" id="1.20.950.20">
    <property type="entry name" value="Transmembrane di-heme cytochromes, Chain C"/>
    <property type="match status" value="1"/>
</dbReference>
<evidence type="ECO:0000256" key="3">
    <source>
        <dbReference type="ARBA" id="ARBA00022692"/>
    </source>
</evidence>
<feature type="domain" description="Cytochrome b561 bacterial/Ni-hydrogenase" evidence="7">
    <location>
        <begin position="6"/>
        <end position="170"/>
    </location>
</feature>
<evidence type="ECO:0000256" key="1">
    <source>
        <dbReference type="ARBA" id="ARBA00004651"/>
    </source>
</evidence>
<dbReference type="PANTHER" id="PTHR30485:SF0">
    <property type="entry name" value="NI_FE-HYDROGENASE 1 B-TYPE CYTOCHROME SUBUNIT-RELATED"/>
    <property type="match status" value="1"/>
</dbReference>
<dbReference type="GO" id="GO:0022904">
    <property type="term" value="P:respiratory electron transport chain"/>
    <property type="evidence" value="ECO:0007669"/>
    <property type="project" value="InterPro"/>
</dbReference>
<dbReference type="InParanoid" id="A0A0F7DBV7"/>
<reference evidence="8 9" key="1">
    <citation type="submission" date="2015-04" db="EMBL/GenBank/DDBJ databases">
        <title>The complete genome sequence of the hyperthermophilic, obligate iron-reducing archaeon Geoglobus ahangari strain 234T.</title>
        <authorList>
            <person name="Manzella M.P."/>
            <person name="Holmes D.E."/>
            <person name="Rocheleau J.M."/>
            <person name="Chung A."/>
            <person name="Reguera G."/>
            <person name="Kashefi K."/>
        </authorList>
    </citation>
    <scope>NUCLEOTIDE SEQUENCE [LARGE SCALE GENOMIC DNA]</scope>
    <source>
        <strain evidence="8 9">234</strain>
    </source>
</reference>
<evidence type="ECO:0000313" key="8">
    <source>
        <dbReference type="EMBL" id="AKG91761.1"/>
    </source>
</evidence>
<organism evidence="8 9">
    <name type="scientific">Geoglobus ahangari</name>
    <dbReference type="NCBI Taxonomy" id="113653"/>
    <lineage>
        <taxon>Archaea</taxon>
        <taxon>Methanobacteriati</taxon>
        <taxon>Methanobacteriota</taxon>
        <taxon>Archaeoglobi</taxon>
        <taxon>Archaeoglobales</taxon>
        <taxon>Archaeoglobaceae</taxon>
        <taxon>Geoglobus</taxon>
    </lineage>
</organism>
<feature type="transmembrane region" description="Helical" evidence="6">
    <location>
        <begin position="119"/>
        <end position="138"/>
    </location>
</feature>
<dbReference type="Proteomes" id="UP000034723">
    <property type="component" value="Chromosome"/>
</dbReference>
<dbReference type="InterPro" id="IPR011577">
    <property type="entry name" value="Cyt_b561_bac/Ni-Hgenase"/>
</dbReference>
<dbReference type="PANTHER" id="PTHR30485">
    <property type="entry name" value="NI/FE-HYDROGENASE 1 B-TYPE CYTOCHROME SUBUNIT"/>
    <property type="match status" value="1"/>
</dbReference>
<feature type="transmembrane region" description="Helical" evidence="6">
    <location>
        <begin position="158"/>
        <end position="176"/>
    </location>
</feature>
<keyword evidence="4 6" id="KW-1133">Transmembrane helix</keyword>
<dbReference type="GO" id="GO:0005886">
    <property type="term" value="C:plasma membrane"/>
    <property type="evidence" value="ECO:0007669"/>
    <property type="project" value="UniProtKB-SubCell"/>
</dbReference>
<evidence type="ECO:0000256" key="5">
    <source>
        <dbReference type="ARBA" id="ARBA00023136"/>
    </source>
</evidence>
<dbReference type="GeneID" id="24803489"/>
<sequence>MRYVERFDVHQRLQHLLLLTSFIILAVTGLPLLYRYTDWGMWMINAMGGVEEVRGWHRLASFVMIGAGVYHVLWALAKRPTTMIPRKKDFQDFVADVKFVLGMSSEVPKYHKFSYVQKFEYWGAFWGMVIMISTGLVLSYPEIFSPSGEWFAAFRVAHWEEAILAVVFIASWHMYFSHLRKKFFPFNKVIFTGRMELEKAKDEHPLWVEEVVRNGSGN</sequence>
<dbReference type="RefSeq" id="WP_048094948.1">
    <property type="nucleotide sequence ID" value="NZ_CP011267.1"/>
</dbReference>
<evidence type="ECO:0000313" key="9">
    <source>
        <dbReference type="Proteomes" id="UP000034723"/>
    </source>
</evidence>
<dbReference type="OrthoDB" id="145083at2157"/>
<keyword evidence="2" id="KW-1003">Cell membrane</keyword>
<dbReference type="HOGENOM" id="CLU_080688_0_0_2"/>
<protein>
    <submittedName>
        <fullName evidence="8">Ni,Fe-hydrogenase I cytochrome b subunit</fullName>
    </submittedName>
</protein>